<organism evidence="4 5">
    <name type="scientific">Salinarimonas ramus</name>
    <dbReference type="NCBI Taxonomy" id="690164"/>
    <lineage>
        <taxon>Bacteria</taxon>
        <taxon>Pseudomonadati</taxon>
        <taxon>Pseudomonadota</taxon>
        <taxon>Alphaproteobacteria</taxon>
        <taxon>Hyphomicrobiales</taxon>
        <taxon>Salinarimonadaceae</taxon>
        <taxon>Salinarimonas</taxon>
    </lineage>
</organism>
<keyword evidence="1" id="KW-0413">Isomerase</keyword>
<sequence>MPVIQISTFEIKDQEKAQALLEEVTAAMHRVTGVPLDKISCFLTEVAPARWADAGVVGSAPDFPTRSRRKSYDEEPGS</sequence>
<evidence type="ECO:0000256" key="1">
    <source>
        <dbReference type="ARBA" id="ARBA00023235"/>
    </source>
</evidence>
<dbReference type="SUPFAM" id="SSF55331">
    <property type="entry name" value="Tautomerase/MIF"/>
    <property type="match status" value="1"/>
</dbReference>
<evidence type="ECO:0000313" key="4">
    <source>
        <dbReference type="EMBL" id="GGK30748.1"/>
    </source>
</evidence>
<dbReference type="Proteomes" id="UP000600449">
    <property type="component" value="Unassembled WGS sequence"/>
</dbReference>
<dbReference type="InterPro" id="IPR014347">
    <property type="entry name" value="Tautomerase/MIF_sf"/>
</dbReference>
<dbReference type="Gene3D" id="3.30.429.10">
    <property type="entry name" value="Macrophage Migration Inhibitory Factor"/>
    <property type="match status" value="1"/>
</dbReference>
<comment type="caution">
    <text evidence="4">The sequence shown here is derived from an EMBL/GenBank/DDBJ whole genome shotgun (WGS) entry which is preliminary data.</text>
</comment>
<protein>
    <recommendedName>
        <fullName evidence="3">4-oxalocrotonate tautomerase-like domain-containing protein</fullName>
    </recommendedName>
</protein>
<evidence type="ECO:0000259" key="3">
    <source>
        <dbReference type="Pfam" id="PF01361"/>
    </source>
</evidence>
<reference evidence="4 5" key="1">
    <citation type="journal article" date="2014" name="Int. J. Syst. Evol. Microbiol.">
        <title>Complete genome sequence of Corynebacterium casei LMG S-19264T (=DSM 44701T), isolated from a smear-ripened cheese.</title>
        <authorList>
            <consortium name="US DOE Joint Genome Institute (JGI-PGF)"/>
            <person name="Walter F."/>
            <person name="Albersmeier A."/>
            <person name="Kalinowski J."/>
            <person name="Ruckert C."/>
        </authorList>
    </citation>
    <scope>NUCLEOTIDE SEQUENCE [LARGE SCALE GENOMIC DNA]</scope>
    <source>
        <strain evidence="4 5">CGMCC 1.9161</strain>
    </source>
</reference>
<dbReference type="AlphaFoldDB" id="A0A917V3J8"/>
<dbReference type="RefSeq" id="WP_188911586.1">
    <property type="nucleotide sequence ID" value="NZ_BMMF01000004.1"/>
</dbReference>
<evidence type="ECO:0000313" key="5">
    <source>
        <dbReference type="Proteomes" id="UP000600449"/>
    </source>
</evidence>
<feature type="region of interest" description="Disordered" evidence="2">
    <location>
        <begin position="57"/>
        <end position="78"/>
    </location>
</feature>
<name>A0A917V3J8_9HYPH</name>
<dbReference type="Pfam" id="PF01361">
    <property type="entry name" value="Tautomerase"/>
    <property type="match status" value="1"/>
</dbReference>
<keyword evidence="5" id="KW-1185">Reference proteome</keyword>
<dbReference type="GO" id="GO:0016853">
    <property type="term" value="F:isomerase activity"/>
    <property type="evidence" value="ECO:0007669"/>
    <property type="project" value="UniProtKB-KW"/>
</dbReference>
<gene>
    <name evidence="4" type="ORF">GCM10011322_16690</name>
</gene>
<evidence type="ECO:0000256" key="2">
    <source>
        <dbReference type="SAM" id="MobiDB-lite"/>
    </source>
</evidence>
<feature type="domain" description="4-oxalocrotonate tautomerase-like" evidence="3">
    <location>
        <begin position="2"/>
        <end position="57"/>
    </location>
</feature>
<dbReference type="EMBL" id="BMMF01000004">
    <property type="protein sequence ID" value="GGK30748.1"/>
    <property type="molecule type" value="Genomic_DNA"/>
</dbReference>
<dbReference type="InterPro" id="IPR004370">
    <property type="entry name" value="4-OT-like_dom"/>
</dbReference>
<proteinExistence type="predicted"/>
<accession>A0A917V3J8</accession>